<dbReference type="AlphaFoldDB" id="A0A0L8HW41"/>
<dbReference type="PANTHER" id="PTHR47027">
    <property type="entry name" value="REVERSE TRANSCRIPTASE DOMAIN-CONTAINING PROTEIN"/>
    <property type="match status" value="1"/>
</dbReference>
<name>A0A0L8HW41_OCTBM</name>
<organism evidence="1">
    <name type="scientific">Octopus bimaculoides</name>
    <name type="common">California two-spotted octopus</name>
    <dbReference type="NCBI Taxonomy" id="37653"/>
    <lineage>
        <taxon>Eukaryota</taxon>
        <taxon>Metazoa</taxon>
        <taxon>Spiralia</taxon>
        <taxon>Lophotrochozoa</taxon>
        <taxon>Mollusca</taxon>
        <taxon>Cephalopoda</taxon>
        <taxon>Coleoidea</taxon>
        <taxon>Octopodiformes</taxon>
        <taxon>Octopoda</taxon>
        <taxon>Incirrata</taxon>
        <taxon>Octopodidae</taxon>
        <taxon>Octopus</taxon>
    </lineage>
</organism>
<proteinExistence type="predicted"/>
<dbReference type="OrthoDB" id="425014at2759"/>
<gene>
    <name evidence="1" type="ORF">OCBIM_22004546mg</name>
</gene>
<dbReference type="EMBL" id="KQ417180">
    <property type="protein sequence ID" value="KOF93409.1"/>
    <property type="molecule type" value="Genomic_DNA"/>
</dbReference>
<sequence>MNSNEVVKEQFYSELHSQLKVDCIHHKLLFGNFSACVGCDTSIWGGIIGKLGVGKANSNGHPLLSLCMDVSKLRNDDNLNSFQTICDNKLTGISDNTDIESAWKHQDWFNSNDPNISPLLDNNAQMPLSMDNLKGLFGPVFVGSTPILSIESNLFTDKKGIMKHWAEHFSNVLNMDSIVDEELSVTPSNAEIKKGHKTAHKWKPICDHPPAVAPTVYVDWKALKTASSFTYLGSIISNDAKMDKEIESRIRKVSSTFGKLYHRLWNSHNVSLKVKVNAYKSVVLTSLLYGAESWTLEVQTKCSISGIEAILIEIQLGLLGHLSCMSYIRIPKQLLFGQFPTGRSVGRPLLRFKDKLKDTL</sequence>
<evidence type="ECO:0000313" key="1">
    <source>
        <dbReference type="EMBL" id="KOF93409.1"/>
    </source>
</evidence>
<reference evidence="1" key="1">
    <citation type="submission" date="2015-07" db="EMBL/GenBank/DDBJ databases">
        <title>MeaNS - Measles Nucleotide Surveillance Program.</title>
        <authorList>
            <person name="Tran T."/>
            <person name="Druce J."/>
        </authorList>
    </citation>
    <scope>NUCLEOTIDE SEQUENCE</scope>
    <source>
        <strain evidence="1">UCB-OBI-ISO-001</strain>
        <tissue evidence="1">Gonad</tissue>
    </source>
</reference>
<protein>
    <recommendedName>
        <fullName evidence="2">Reverse transcriptase domain-containing protein</fullName>
    </recommendedName>
</protein>
<evidence type="ECO:0008006" key="2">
    <source>
        <dbReference type="Google" id="ProtNLM"/>
    </source>
</evidence>
<dbReference type="PANTHER" id="PTHR47027:SF20">
    <property type="entry name" value="REVERSE TRANSCRIPTASE-LIKE PROTEIN WITH RNA-DIRECTED DNA POLYMERASE DOMAIN"/>
    <property type="match status" value="1"/>
</dbReference>
<accession>A0A0L8HW41</accession>